<dbReference type="InterPro" id="IPR058240">
    <property type="entry name" value="rSAM_sf"/>
</dbReference>
<organism evidence="2 3">
    <name type="scientific">Clostridium faecium</name>
    <dbReference type="NCBI Taxonomy" id="2762223"/>
    <lineage>
        <taxon>Bacteria</taxon>
        <taxon>Bacillati</taxon>
        <taxon>Bacillota</taxon>
        <taxon>Clostridia</taxon>
        <taxon>Eubacteriales</taxon>
        <taxon>Clostridiaceae</taxon>
        <taxon>Clostridium</taxon>
    </lineage>
</organism>
<dbReference type="PANTHER" id="PTHR42731">
    <property type="entry name" value="SLL1084 PROTEIN"/>
    <property type="match status" value="1"/>
</dbReference>
<proteinExistence type="predicted"/>
<name>A0ABR8YS02_9CLOT</name>
<dbReference type="Pfam" id="PF04055">
    <property type="entry name" value="Radical_SAM"/>
    <property type="match status" value="1"/>
</dbReference>
<evidence type="ECO:0000313" key="3">
    <source>
        <dbReference type="Proteomes" id="UP000627166"/>
    </source>
</evidence>
<dbReference type="RefSeq" id="WP_191740012.1">
    <property type="nucleotide sequence ID" value="NZ_JACSQB010000061.1"/>
</dbReference>
<dbReference type="EMBL" id="JACSQB010000061">
    <property type="protein sequence ID" value="MBD8047038.1"/>
    <property type="molecule type" value="Genomic_DNA"/>
</dbReference>
<dbReference type="InterPro" id="IPR023862">
    <property type="entry name" value="CHP03960_rSAM"/>
</dbReference>
<dbReference type="Gene3D" id="3.80.30.20">
    <property type="entry name" value="tm_1862 like domain"/>
    <property type="match status" value="1"/>
</dbReference>
<accession>A0ABR8YS02</accession>
<sequence length="619" mass="71700">MNKISDDILYKVEKPARYVGGEFNSYNKDKSIVDIRYAFCFPDVYEVGMSHLGSKILYYVINQREDTFCERCFAPWPDMEKQLRDNDIKLYALESKDSLSEFDFLGFTLQYEMSYTNILNMLDMAGIPLRASERGEESPIVMMGGPCAYNPEPLYDIADIFILGEGEDVIYEVLDLYKEYKNKSKKDYLRAVCKIEGVYVPSLYEVTYKEDNTIKEFKPMYEDVPKTVKKRIISNLDENIYPDKLIVPYTEIVHDRINLETFRGCTRGCRFCQAGMIYRPVREKKTDTLIEQADKIIKNTGYEEISLTSLSICDYSDIQNLIFSLIKKYEGEKIGVSLPSIRIDSFSVDLINEIQKVRKTGLTFAPEAGSQRMRDIINKGVNEENLLKSSRSAFEAGWSTLKLYFMIGLPYETMEDVIGISELGEKVVEQYFNVPKNIRKRGLRVTISTSIFVPKPFTPFQWAPMDTMSNVKEKISKLRDSIKSKAIVYNWHESPVSYMEAVFARGDRRLCEVLIKAFEKGARFDGWGEYFSFDTWMEAMNECNVDGDFYAYRERDYEEILPWDFINIGVTKKFLMEENEKAKKAIVTPDCRGNCERCGINVSFKEGKCFEGAIFDKIH</sequence>
<keyword evidence="3" id="KW-1185">Reference proteome</keyword>
<dbReference type="SFLD" id="SFLDG01082">
    <property type="entry name" value="B12-binding_domain_containing"/>
    <property type="match status" value="1"/>
</dbReference>
<dbReference type="Pfam" id="PF19864">
    <property type="entry name" value="Radical_SAM_N2"/>
    <property type="match status" value="1"/>
</dbReference>
<dbReference type="PROSITE" id="PS51918">
    <property type="entry name" value="RADICAL_SAM"/>
    <property type="match status" value="1"/>
</dbReference>
<comment type="caution">
    <text evidence="2">The sequence shown here is derived from an EMBL/GenBank/DDBJ whole genome shotgun (WGS) entry which is preliminary data.</text>
</comment>
<dbReference type="NCBIfam" id="TIGR03960">
    <property type="entry name" value="rSAM_fuse_unch"/>
    <property type="match status" value="1"/>
</dbReference>
<dbReference type="Proteomes" id="UP000627166">
    <property type="component" value="Unassembled WGS sequence"/>
</dbReference>
<dbReference type="CDD" id="cd01335">
    <property type="entry name" value="Radical_SAM"/>
    <property type="match status" value="1"/>
</dbReference>
<protein>
    <submittedName>
        <fullName evidence="2">TIGR03960 family B12-binding radical SAM protein</fullName>
    </submittedName>
</protein>
<dbReference type="InterPro" id="IPR023404">
    <property type="entry name" value="rSAM_horseshoe"/>
</dbReference>
<feature type="domain" description="Radical SAM core" evidence="1">
    <location>
        <begin position="251"/>
        <end position="493"/>
    </location>
</feature>
<dbReference type="InterPro" id="IPR007197">
    <property type="entry name" value="rSAM"/>
</dbReference>
<evidence type="ECO:0000313" key="2">
    <source>
        <dbReference type="EMBL" id="MBD8047038.1"/>
    </source>
</evidence>
<reference evidence="2 3" key="1">
    <citation type="submission" date="2020-08" db="EMBL/GenBank/DDBJ databases">
        <title>A Genomic Blueprint of the Chicken Gut Microbiome.</title>
        <authorList>
            <person name="Gilroy R."/>
            <person name="Ravi A."/>
            <person name="Getino M."/>
            <person name="Pursley I."/>
            <person name="Horton D.L."/>
            <person name="Alikhan N.-F."/>
            <person name="Baker D."/>
            <person name="Gharbi K."/>
            <person name="Hall N."/>
            <person name="Watson M."/>
            <person name="Adriaenssens E.M."/>
            <person name="Foster-Nyarko E."/>
            <person name="Jarju S."/>
            <person name="Secka A."/>
            <person name="Antonio M."/>
            <person name="Oren A."/>
            <person name="Chaudhuri R."/>
            <person name="La Ragione R.M."/>
            <person name="Hildebrand F."/>
            <person name="Pallen M.J."/>
        </authorList>
    </citation>
    <scope>NUCLEOTIDE SEQUENCE [LARGE SCALE GENOMIC DNA]</scope>
    <source>
        <strain evidence="2 3">N37</strain>
    </source>
</reference>
<dbReference type="SFLD" id="SFLDS00029">
    <property type="entry name" value="Radical_SAM"/>
    <property type="match status" value="1"/>
</dbReference>
<gene>
    <name evidence="2" type="ORF">H9637_08300</name>
</gene>
<dbReference type="InterPro" id="IPR045784">
    <property type="entry name" value="Radical_SAM_N2"/>
</dbReference>
<evidence type="ECO:0000259" key="1">
    <source>
        <dbReference type="PROSITE" id="PS51918"/>
    </source>
</evidence>
<dbReference type="PANTHER" id="PTHR42731:SF1">
    <property type="entry name" value="RADICAL SAM DOMAIN PROTEIN"/>
    <property type="match status" value="1"/>
</dbReference>
<dbReference type="InterPro" id="IPR006638">
    <property type="entry name" value="Elp3/MiaA/NifB-like_rSAM"/>
</dbReference>
<dbReference type="SMART" id="SM00729">
    <property type="entry name" value="Elp3"/>
    <property type="match status" value="1"/>
</dbReference>
<dbReference type="SUPFAM" id="SSF102114">
    <property type="entry name" value="Radical SAM enzymes"/>
    <property type="match status" value="1"/>
</dbReference>